<dbReference type="RefSeq" id="WP_232924159.1">
    <property type="nucleotide sequence ID" value="NZ_CP036493.1"/>
</dbReference>
<name>A0AB38C0X3_PSESX</name>
<organism evidence="2 3">
    <name type="scientific">Pseudomonas syringae</name>
    <dbReference type="NCBI Taxonomy" id="317"/>
    <lineage>
        <taxon>Bacteria</taxon>
        <taxon>Pseudomonadati</taxon>
        <taxon>Pseudomonadota</taxon>
        <taxon>Gammaproteobacteria</taxon>
        <taxon>Pseudomonadales</taxon>
        <taxon>Pseudomonadaceae</taxon>
        <taxon>Pseudomonas</taxon>
    </lineage>
</organism>
<reference evidence="2 3" key="1">
    <citation type="submission" date="2016-10" db="EMBL/GenBank/DDBJ databases">
        <authorList>
            <person name="Varghese N."/>
            <person name="Submissions S."/>
        </authorList>
    </citation>
    <scope>NUCLEOTIDE SEQUENCE [LARGE SCALE GENOMIC DNA]</scope>
    <source>
        <strain evidence="2 3">BS0292</strain>
    </source>
</reference>
<dbReference type="AlphaFoldDB" id="A0AB38C0X3"/>
<feature type="transmembrane region" description="Helical" evidence="1">
    <location>
        <begin position="19"/>
        <end position="40"/>
    </location>
</feature>
<protein>
    <submittedName>
        <fullName evidence="2">Uncharacterized protein</fullName>
    </submittedName>
</protein>
<keyword evidence="1" id="KW-0472">Membrane</keyword>
<evidence type="ECO:0000256" key="1">
    <source>
        <dbReference type="SAM" id="Phobius"/>
    </source>
</evidence>
<evidence type="ECO:0000313" key="3">
    <source>
        <dbReference type="Proteomes" id="UP000183083"/>
    </source>
</evidence>
<accession>A0AB38C0X3</accession>
<keyword evidence="1" id="KW-1133">Transmembrane helix</keyword>
<keyword evidence="1" id="KW-0812">Transmembrane</keyword>
<dbReference type="EMBL" id="FOVV01000027">
    <property type="protein sequence ID" value="SFO52632.1"/>
    <property type="molecule type" value="Genomic_DNA"/>
</dbReference>
<comment type="caution">
    <text evidence="2">The sequence shown here is derived from an EMBL/GenBank/DDBJ whole genome shotgun (WGS) entry which is preliminary data.</text>
</comment>
<sequence>MDMCLALAELLAKEALRNVLLFCGVLTAIVSMYMVLALAAPTGVSN</sequence>
<gene>
    <name evidence="2" type="ORF">SAMN05444065_12756</name>
</gene>
<proteinExistence type="predicted"/>
<evidence type="ECO:0000313" key="2">
    <source>
        <dbReference type="EMBL" id="SFO52632.1"/>
    </source>
</evidence>
<dbReference type="Proteomes" id="UP000183083">
    <property type="component" value="Unassembled WGS sequence"/>
</dbReference>